<reference evidence="2" key="2">
    <citation type="submission" date="2021-01" db="UniProtKB">
        <authorList>
            <consortium name="EnsemblMetazoa"/>
        </authorList>
    </citation>
    <scope>IDENTIFICATION</scope>
</reference>
<accession>A0A7M7SW91</accession>
<sequence>MAIQHGKLHLTICILSSVLYVASAGYQITIFGIFDQDVTTDDPKSVGFRRGMIKYNVQSNSTGSPFQLMGFEVRVQVNNSFILTNLICGALSQNRMLIAGDADVTTIYNAASASREVKIPYFITSFAPRDVYPDFTAEYLLAMQPQVLQPLVDYIEYFHWTSLAYVYEGQSIYETQGPGPRNQHW</sequence>
<reference evidence="3" key="1">
    <citation type="submission" date="2015-02" db="EMBL/GenBank/DDBJ databases">
        <title>Genome sequencing for Strongylocentrotus purpuratus.</title>
        <authorList>
            <person name="Murali S."/>
            <person name="Liu Y."/>
            <person name="Vee V."/>
            <person name="English A."/>
            <person name="Wang M."/>
            <person name="Skinner E."/>
            <person name="Han Y."/>
            <person name="Muzny D.M."/>
            <person name="Worley K.C."/>
            <person name="Gibbs R.A."/>
        </authorList>
    </citation>
    <scope>NUCLEOTIDE SEQUENCE</scope>
</reference>
<feature type="signal peptide" evidence="1">
    <location>
        <begin position="1"/>
        <end position="24"/>
    </location>
</feature>
<dbReference type="Proteomes" id="UP000007110">
    <property type="component" value="Unassembled WGS sequence"/>
</dbReference>
<dbReference type="EnsemblMetazoa" id="XM_030980177">
    <property type="protein sequence ID" value="XP_030836037"/>
    <property type="gene ID" value="LOC115922106"/>
</dbReference>
<dbReference type="InterPro" id="IPR028082">
    <property type="entry name" value="Peripla_BP_I"/>
</dbReference>
<dbReference type="AlphaFoldDB" id="A0A7M7SW91"/>
<evidence type="ECO:0000256" key="1">
    <source>
        <dbReference type="SAM" id="SignalP"/>
    </source>
</evidence>
<dbReference type="RefSeq" id="XP_030836037.1">
    <property type="nucleotide sequence ID" value="XM_030980177.1"/>
</dbReference>
<evidence type="ECO:0000313" key="3">
    <source>
        <dbReference type="Proteomes" id="UP000007110"/>
    </source>
</evidence>
<organism evidence="2 3">
    <name type="scientific">Strongylocentrotus purpuratus</name>
    <name type="common">Purple sea urchin</name>
    <dbReference type="NCBI Taxonomy" id="7668"/>
    <lineage>
        <taxon>Eukaryota</taxon>
        <taxon>Metazoa</taxon>
        <taxon>Echinodermata</taxon>
        <taxon>Eleutherozoa</taxon>
        <taxon>Echinozoa</taxon>
        <taxon>Echinoidea</taxon>
        <taxon>Euechinoidea</taxon>
        <taxon>Echinacea</taxon>
        <taxon>Camarodonta</taxon>
        <taxon>Echinidea</taxon>
        <taxon>Strongylocentrotidae</taxon>
        <taxon>Strongylocentrotus</taxon>
    </lineage>
</organism>
<evidence type="ECO:0008006" key="4">
    <source>
        <dbReference type="Google" id="ProtNLM"/>
    </source>
</evidence>
<proteinExistence type="predicted"/>
<dbReference type="SUPFAM" id="SSF53822">
    <property type="entry name" value="Periplasmic binding protein-like I"/>
    <property type="match status" value="1"/>
</dbReference>
<dbReference type="GeneID" id="115922106"/>
<keyword evidence="3" id="KW-1185">Reference proteome</keyword>
<feature type="chain" id="PRO_5029751391" description="Receptor ligand binding region domain-containing protein" evidence="1">
    <location>
        <begin position="25"/>
        <end position="185"/>
    </location>
</feature>
<dbReference type="KEGG" id="spu:115922106"/>
<protein>
    <recommendedName>
        <fullName evidence="4">Receptor ligand binding region domain-containing protein</fullName>
    </recommendedName>
</protein>
<evidence type="ECO:0000313" key="2">
    <source>
        <dbReference type="EnsemblMetazoa" id="XP_030836037"/>
    </source>
</evidence>
<dbReference type="Gene3D" id="3.40.50.2300">
    <property type="match status" value="1"/>
</dbReference>
<name>A0A7M7SW91_STRPU</name>
<dbReference type="InParanoid" id="A0A7M7SW91"/>
<keyword evidence="1" id="KW-0732">Signal</keyword>